<dbReference type="EMBL" id="SMCO01000012">
    <property type="protein sequence ID" value="TCV84286.1"/>
    <property type="molecule type" value="Genomic_DNA"/>
</dbReference>
<dbReference type="InterPro" id="IPR052514">
    <property type="entry name" value="SAM-dependent_MTase"/>
</dbReference>
<name>A0A4R3XY86_9PROT</name>
<evidence type="ECO:0000313" key="3">
    <source>
        <dbReference type="Proteomes" id="UP000295367"/>
    </source>
</evidence>
<dbReference type="OrthoDB" id="2529130at2"/>
<protein>
    <submittedName>
        <fullName evidence="2">FkbM family methyltransferase</fullName>
    </submittedName>
</protein>
<accession>A0A4R3XY86</accession>
<dbReference type="InterPro" id="IPR029063">
    <property type="entry name" value="SAM-dependent_MTases_sf"/>
</dbReference>
<gene>
    <name evidence="2" type="ORF">EDC63_11250</name>
</gene>
<evidence type="ECO:0000313" key="2">
    <source>
        <dbReference type="EMBL" id="TCV84286.1"/>
    </source>
</evidence>
<sequence>MSIRDKIRALRLYYKSVRAISQVLSPNWHILTFPFFGKGEFVSHSEGKVFSVPKKYWQMLPSAARMIEVGAYPYWKDDVLHVAFQGSEFTAPPMDKSLGGTLKEIFLDNVYKLDEMDLNGKVVLDVGAYVGDSAIAFAKQGAMVHAFEPLPILQTYLKENIRLNNLGNQIEIHPVGLSDKNEVITINATTCGFAGATVLDSTEKSAKGERVLQNLQLVNAVEYLHKSGIGKVYFLKLDCEGCEYALFQNVPFWEMIKPEIIMMEFHRGGAVLASKLEEWGYQVDPYEKGQVGYIYARFQHENSDS</sequence>
<evidence type="ECO:0000259" key="1">
    <source>
        <dbReference type="Pfam" id="PF05050"/>
    </source>
</evidence>
<dbReference type="Gene3D" id="3.40.50.150">
    <property type="entry name" value="Vaccinia Virus protein VP39"/>
    <property type="match status" value="1"/>
</dbReference>
<dbReference type="RefSeq" id="WP_124945462.1">
    <property type="nucleotide sequence ID" value="NZ_BHVT01000015.1"/>
</dbReference>
<proteinExistence type="predicted"/>
<keyword evidence="2" id="KW-0489">Methyltransferase</keyword>
<dbReference type="Proteomes" id="UP000295367">
    <property type="component" value="Unassembled WGS sequence"/>
</dbReference>
<dbReference type="SUPFAM" id="SSF53335">
    <property type="entry name" value="S-adenosyl-L-methionine-dependent methyltransferases"/>
    <property type="match status" value="1"/>
</dbReference>
<keyword evidence="3" id="KW-1185">Reference proteome</keyword>
<dbReference type="PANTHER" id="PTHR34203:SF15">
    <property type="entry name" value="SLL1173 PROTEIN"/>
    <property type="match status" value="1"/>
</dbReference>
<dbReference type="PANTHER" id="PTHR34203">
    <property type="entry name" value="METHYLTRANSFERASE, FKBM FAMILY PROTEIN"/>
    <property type="match status" value="1"/>
</dbReference>
<dbReference type="AlphaFoldDB" id="A0A4R3XY86"/>
<dbReference type="GO" id="GO:0008168">
    <property type="term" value="F:methyltransferase activity"/>
    <property type="evidence" value="ECO:0007669"/>
    <property type="project" value="UniProtKB-KW"/>
</dbReference>
<dbReference type="NCBIfam" id="TIGR01444">
    <property type="entry name" value="fkbM_fam"/>
    <property type="match status" value="1"/>
</dbReference>
<dbReference type="InterPro" id="IPR006342">
    <property type="entry name" value="FkbM_mtfrase"/>
</dbReference>
<feature type="domain" description="Methyltransferase FkbM" evidence="1">
    <location>
        <begin position="125"/>
        <end position="282"/>
    </location>
</feature>
<comment type="caution">
    <text evidence="2">The sequence shown here is derived from an EMBL/GenBank/DDBJ whole genome shotgun (WGS) entry which is preliminary data.</text>
</comment>
<organism evidence="2 3">
    <name type="scientific">Sulfurirhabdus autotrophica</name>
    <dbReference type="NCBI Taxonomy" id="1706046"/>
    <lineage>
        <taxon>Bacteria</taxon>
        <taxon>Pseudomonadati</taxon>
        <taxon>Pseudomonadota</taxon>
        <taxon>Betaproteobacteria</taxon>
        <taxon>Nitrosomonadales</taxon>
        <taxon>Sulfuricellaceae</taxon>
        <taxon>Sulfurirhabdus</taxon>
    </lineage>
</organism>
<dbReference type="Pfam" id="PF05050">
    <property type="entry name" value="Methyltransf_21"/>
    <property type="match status" value="1"/>
</dbReference>
<dbReference type="GO" id="GO:0032259">
    <property type="term" value="P:methylation"/>
    <property type="evidence" value="ECO:0007669"/>
    <property type="project" value="UniProtKB-KW"/>
</dbReference>
<reference evidence="2 3" key="1">
    <citation type="submission" date="2019-03" db="EMBL/GenBank/DDBJ databases">
        <title>Genomic Encyclopedia of Type Strains, Phase IV (KMG-IV): sequencing the most valuable type-strain genomes for metagenomic binning, comparative biology and taxonomic classification.</title>
        <authorList>
            <person name="Goeker M."/>
        </authorList>
    </citation>
    <scope>NUCLEOTIDE SEQUENCE [LARGE SCALE GENOMIC DNA]</scope>
    <source>
        <strain evidence="2 3">DSM 100309</strain>
    </source>
</reference>
<keyword evidence="2" id="KW-0808">Transferase</keyword>